<reference evidence="1 2" key="1">
    <citation type="submission" date="2019-01" db="EMBL/GenBank/DDBJ databases">
        <authorList>
            <person name="Brito A."/>
        </authorList>
    </citation>
    <scope>NUCLEOTIDE SEQUENCE [LARGE SCALE GENOMIC DNA]</scope>
    <source>
        <strain evidence="1">1</strain>
    </source>
</reference>
<organism evidence="1 2">
    <name type="scientific">Hyella patelloides LEGE 07179</name>
    <dbReference type="NCBI Taxonomy" id="945734"/>
    <lineage>
        <taxon>Bacteria</taxon>
        <taxon>Bacillati</taxon>
        <taxon>Cyanobacteriota</taxon>
        <taxon>Cyanophyceae</taxon>
        <taxon>Pleurocapsales</taxon>
        <taxon>Hyellaceae</taxon>
        <taxon>Hyella</taxon>
    </lineage>
</organism>
<dbReference type="AlphaFoldDB" id="A0A563W0S2"/>
<evidence type="ECO:0000313" key="2">
    <source>
        <dbReference type="Proteomes" id="UP000320055"/>
    </source>
</evidence>
<evidence type="ECO:0000313" key="1">
    <source>
        <dbReference type="EMBL" id="VEP17260.1"/>
    </source>
</evidence>
<protein>
    <submittedName>
        <fullName evidence="1">Uncharacterized protein</fullName>
    </submittedName>
</protein>
<name>A0A563W0S2_9CYAN</name>
<keyword evidence="2" id="KW-1185">Reference proteome</keyword>
<dbReference type="Proteomes" id="UP000320055">
    <property type="component" value="Unassembled WGS sequence"/>
</dbReference>
<sequence>MIVENTRQLKPVIILSSSKNVTDTIWIVLIRYFYDCNFLSNIM</sequence>
<dbReference type="EMBL" id="CAACVJ010000534">
    <property type="protein sequence ID" value="VEP17260.1"/>
    <property type="molecule type" value="Genomic_DNA"/>
</dbReference>
<accession>A0A563W0S2</accession>
<gene>
    <name evidence="1" type="ORF">H1P_580007</name>
</gene>
<proteinExistence type="predicted"/>